<dbReference type="Proteomes" id="UP000594261">
    <property type="component" value="Chromosome 4"/>
</dbReference>
<reference evidence="2" key="2">
    <citation type="submission" date="2021-01" db="UniProtKB">
        <authorList>
            <consortium name="EnsemblPlants"/>
        </authorList>
    </citation>
    <scope>IDENTIFICATION</scope>
</reference>
<feature type="compositionally biased region" description="Low complexity" evidence="1">
    <location>
        <begin position="1"/>
        <end position="12"/>
    </location>
</feature>
<feature type="compositionally biased region" description="Pro residues" evidence="1">
    <location>
        <begin position="195"/>
        <end position="207"/>
    </location>
</feature>
<feature type="compositionally biased region" description="Low complexity" evidence="1">
    <location>
        <begin position="267"/>
        <end position="282"/>
    </location>
</feature>
<reference evidence="2 3" key="1">
    <citation type="journal article" date="2016" name="G3 (Bethesda)">
        <title>First Draft Assembly and Annotation of the Genome of a California Endemic Oak Quercus lobata Nee (Fagaceae).</title>
        <authorList>
            <person name="Sork V.L."/>
            <person name="Fitz-Gibbon S.T."/>
            <person name="Puiu D."/>
            <person name="Crepeau M."/>
            <person name="Gugger P.F."/>
            <person name="Sherman R."/>
            <person name="Stevens K."/>
            <person name="Langley C.H."/>
            <person name="Pellegrini M."/>
            <person name="Salzberg S.L."/>
        </authorList>
    </citation>
    <scope>NUCLEOTIDE SEQUENCE [LARGE SCALE GENOMIC DNA]</scope>
    <source>
        <strain evidence="2 3">cv. SW786</strain>
    </source>
</reference>
<dbReference type="Gramene" id="QL04p043457:mrna">
    <property type="protein sequence ID" value="QL04p043457:mrna"/>
    <property type="gene ID" value="QL04p043457"/>
</dbReference>
<evidence type="ECO:0000256" key="1">
    <source>
        <dbReference type="SAM" id="MobiDB-lite"/>
    </source>
</evidence>
<feature type="compositionally biased region" description="Basic and acidic residues" evidence="1">
    <location>
        <begin position="329"/>
        <end position="347"/>
    </location>
</feature>
<feature type="region of interest" description="Disordered" evidence="1">
    <location>
        <begin position="148"/>
        <end position="212"/>
    </location>
</feature>
<accession>A0A7N2LF04</accession>
<feature type="region of interest" description="Disordered" evidence="1">
    <location>
        <begin position="235"/>
        <end position="285"/>
    </location>
</feature>
<feature type="compositionally biased region" description="Acidic residues" evidence="1">
    <location>
        <begin position="43"/>
        <end position="60"/>
    </location>
</feature>
<organism evidence="2 3">
    <name type="scientific">Quercus lobata</name>
    <name type="common">Valley oak</name>
    <dbReference type="NCBI Taxonomy" id="97700"/>
    <lineage>
        <taxon>Eukaryota</taxon>
        <taxon>Viridiplantae</taxon>
        <taxon>Streptophyta</taxon>
        <taxon>Embryophyta</taxon>
        <taxon>Tracheophyta</taxon>
        <taxon>Spermatophyta</taxon>
        <taxon>Magnoliopsida</taxon>
        <taxon>eudicotyledons</taxon>
        <taxon>Gunneridae</taxon>
        <taxon>Pentapetalae</taxon>
        <taxon>rosids</taxon>
        <taxon>fabids</taxon>
        <taxon>Fagales</taxon>
        <taxon>Fagaceae</taxon>
        <taxon>Quercus</taxon>
    </lineage>
</organism>
<feature type="compositionally biased region" description="Polar residues" evidence="1">
    <location>
        <begin position="239"/>
        <end position="249"/>
    </location>
</feature>
<keyword evidence="3" id="KW-1185">Reference proteome</keyword>
<evidence type="ECO:0000313" key="2">
    <source>
        <dbReference type="EnsemblPlants" id="QL04p043457:mrna"/>
    </source>
</evidence>
<feature type="region of interest" description="Disordered" evidence="1">
    <location>
        <begin position="318"/>
        <end position="347"/>
    </location>
</feature>
<name>A0A7N2LF04_QUELO</name>
<evidence type="ECO:0000313" key="3">
    <source>
        <dbReference type="Proteomes" id="UP000594261"/>
    </source>
</evidence>
<feature type="region of interest" description="Disordered" evidence="1">
    <location>
        <begin position="1"/>
        <end position="74"/>
    </location>
</feature>
<dbReference type="EnsemblPlants" id="QL04p043457:mrna">
    <property type="protein sequence ID" value="QL04p043457:mrna"/>
    <property type="gene ID" value="QL04p043457"/>
</dbReference>
<dbReference type="AlphaFoldDB" id="A0A7N2LF04"/>
<dbReference type="InParanoid" id="A0A7N2LF04"/>
<dbReference type="EMBL" id="LRBV02000004">
    <property type="status" value="NOT_ANNOTATED_CDS"/>
    <property type="molecule type" value="Genomic_DNA"/>
</dbReference>
<sequence length="347" mass="39110">MSKNDTNTNPTENDPENTFRRDNSKKKTYVEATVDAIMHETLYEEEEEEENDDGDNDTMETETRGSNIDQPGDEEQFNKETWEINVSTELKRKMASPWQTGIIIKLMGKQLGYRALQKRITIILLWMDHGLWEISISMSKHGKLIFTPEQSRPKLHDTNTNTNRPGAPAITLTNGESSSPKHESHAHATLSPSRPLTPPGLPQPPNELPFHRNLEQRGSDICLYSNPSTDVGCLESDDPNSQLASSGRLNHSPLPKEERQVPCTSPTSGTTSMKASTSSTATHTEEYARRLQQCNVSGNTAKSHFRFLDLSEINLALREEEDQDNDSDSSMHHSHNQDSKDFRESHQ</sequence>
<proteinExistence type="predicted"/>
<protein>
    <submittedName>
        <fullName evidence="2">Uncharacterized protein</fullName>
    </submittedName>
</protein>